<dbReference type="SUPFAM" id="SSF52317">
    <property type="entry name" value="Class I glutamine amidotransferase-like"/>
    <property type="match status" value="1"/>
</dbReference>
<proteinExistence type="predicted"/>
<evidence type="ECO:0000313" key="1">
    <source>
        <dbReference type="EMBL" id="MTE19580.1"/>
    </source>
</evidence>
<dbReference type="OrthoDB" id="3078420at2"/>
<reference evidence="1 2" key="1">
    <citation type="submission" date="2019-11" db="EMBL/GenBank/DDBJ databases">
        <authorList>
            <person name="Yuan L."/>
        </authorList>
    </citation>
    <scope>NUCLEOTIDE SEQUENCE [LARGE SCALE GENOMIC DNA]</scope>
    <source>
        <strain evidence="1 2">TRM43335</strain>
    </source>
</reference>
<keyword evidence="2" id="KW-1185">Reference proteome</keyword>
<dbReference type="Proteomes" id="UP000473014">
    <property type="component" value="Unassembled WGS sequence"/>
</dbReference>
<organism evidence="1 2">
    <name type="scientific">Streptomyces taklimakanensis</name>
    <dbReference type="NCBI Taxonomy" id="2569853"/>
    <lineage>
        <taxon>Bacteria</taxon>
        <taxon>Bacillati</taxon>
        <taxon>Actinomycetota</taxon>
        <taxon>Actinomycetes</taxon>
        <taxon>Kitasatosporales</taxon>
        <taxon>Streptomycetaceae</taxon>
        <taxon>Streptomyces</taxon>
    </lineage>
</organism>
<gene>
    <name evidence="1" type="ORF">F0L17_10660</name>
</gene>
<accession>A0A6G2BBE5</accession>
<dbReference type="RefSeq" id="WP_155070895.1">
    <property type="nucleotide sequence ID" value="NZ_WIXO01000001.1"/>
</dbReference>
<evidence type="ECO:0008006" key="3">
    <source>
        <dbReference type="Google" id="ProtNLM"/>
    </source>
</evidence>
<dbReference type="InterPro" id="IPR029062">
    <property type="entry name" value="Class_I_gatase-like"/>
</dbReference>
<dbReference type="AlphaFoldDB" id="A0A6G2BBE5"/>
<name>A0A6G2BBE5_9ACTN</name>
<comment type="caution">
    <text evidence="1">The sequence shown here is derived from an EMBL/GenBank/DDBJ whole genome shotgun (WGS) entry which is preliminary data.</text>
</comment>
<protein>
    <recommendedName>
        <fullName evidence="3">Cyanophycinase</fullName>
    </recommendedName>
</protein>
<evidence type="ECO:0000313" key="2">
    <source>
        <dbReference type="Proteomes" id="UP000473014"/>
    </source>
</evidence>
<dbReference type="EMBL" id="WIXO01000001">
    <property type="protein sequence ID" value="MTE19580.1"/>
    <property type="molecule type" value="Genomic_DNA"/>
</dbReference>
<sequence length="240" mass="24442">MSIHLIGGGRNEEAAATVHGPFLAEAGTAPTVACLLIDGGRGTEHFARIEAALRAAAPNCTPEPVLVPVGGTFDPSVLDGADALWVGDGPAAAYHDALADVLDTVTLRVMRGMPYAGFSSGASLAAEHAIVGGRLADGIPVCPDAAADGLEEIDVRPGLGLLPGAVETRAARTGTLSRLVEVVTRGRAGRGVALDEDTLLTVDGHRARVSGRGRAYTVRTGNATGDVVVRTYGAGEEFTI</sequence>
<dbReference type="Gene3D" id="3.40.50.880">
    <property type="match status" value="1"/>
</dbReference>